<dbReference type="Proteomes" id="UP000032142">
    <property type="component" value="Unassembled WGS sequence"/>
</dbReference>
<accession>A0A0B0NG71</accession>
<gene>
    <name evidence="1" type="ORF">F383_01537</name>
</gene>
<proteinExistence type="predicted"/>
<organism evidence="1 2">
    <name type="scientific">Gossypium arboreum</name>
    <name type="common">Tree cotton</name>
    <name type="synonym">Gossypium nanking</name>
    <dbReference type="NCBI Taxonomy" id="29729"/>
    <lineage>
        <taxon>Eukaryota</taxon>
        <taxon>Viridiplantae</taxon>
        <taxon>Streptophyta</taxon>
        <taxon>Embryophyta</taxon>
        <taxon>Tracheophyta</taxon>
        <taxon>Spermatophyta</taxon>
        <taxon>Magnoliopsida</taxon>
        <taxon>eudicotyledons</taxon>
        <taxon>Gunneridae</taxon>
        <taxon>Pentapetalae</taxon>
        <taxon>rosids</taxon>
        <taxon>malvids</taxon>
        <taxon>Malvales</taxon>
        <taxon>Malvaceae</taxon>
        <taxon>Malvoideae</taxon>
        <taxon>Gossypium</taxon>
    </lineage>
</organism>
<name>A0A0B0NG71_GOSAR</name>
<reference evidence="2" key="1">
    <citation type="submission" date="2014-09" db="EMBL/GenBank/DDBJ databases">
        <authorList>
            <person name="Mudge J."/>
            <person name="Ramaraj T."/>
            <person name="Lindquist I.E."/>
            <person name="Bharti A.K."/>
            <person name="Sundararajan A."/>
            <person name="Cameron C.T."/>
            <person name="Woodward J.E."/>
            <person name="May G.D."/>
            <person name="Brubaker C."/>
            <person name="Broadhvest J."/>
            <person name="Wilkins T.A."/>
        </authorList>
    </citation>
    <scope>NUCLEOTIDE SEQUENCE</scope>
    <source>
        <strain evidence="2">cv. AKA8401</strain>
    </source>
</reference>
<keyword evidence="2" id="KW-1185">Reference proteome</keyword>
<sequence>MPVCLSRGETGHTY</sequence>
<evidence type="ECO:0000313" key="1">
    <source>
        <dbReference type="EMBL" id="KHG13578.1"/>
    </source>
</evidence>
<evidence type="ECO:0000313" key="2">
    <source>
        <dbReference type="Proteomes" id="UP000032142"/>
    </source>
</evidence>
<protein>
    <submittedName>
        <fullName evidence="1">Uncharacterized protein</fullName>
    </submittedName>
</protein>
<dbReference type="EMBL" id="KN399927">
    <property type="protein sequence ID" value="KHG13578.1"/>
    <property type="molecule type" value="Genomic_DNA"/>
</dbReference>